<evidence type="ECO:0000256" key="3">
    <source>
        <dbReference type="ARBA" id="ARBA00022531"/>
    </source>
</evidence>
<protein>
    <recommendedName>
        <fullName evidence="10">Geranylgeranyl diphosphate reductase</fullName>
        <ecNumber evidence="2">1.3.1.83</ecNumber>
    </recommendedName>
    <alternativeName>
        <fullName evidence="8">Geranylgeranyl reductase</fullName>
    </alternativeName>
</protein>
<evidence type="ECO:0000256" key="8">
    <source>
        <dbReference type="ARBA" id="ARBA00033069"/>
    </source>
</evidence>
<comment type="catalytic activity">
    <reaction evidence="9">
        <text>phytyl diphosphate + 3 NADP(+) = geranylgeranyl diphosphate + 3 NADPH + 3 H(+)</text>
        <dbReference type="Rhea" id="RHEA:26229"/>
        <dbReference type="ChEBI" id="CHEBI:15378"/>
        <dbReference type="ChEBI" id="CHEBI:57533"/>
        <dbReference type="ChEBI" id="CHEBI:57783"/>
        <dbReference type="ChEBI" id="CHEBI:58349"/>
        <dbReference type="ChEBI" id="CHEBI:75434"/>
        <dbReference type="EC" id="1.3.1.83"/>
    </reaction>
</comment>
<dbReference type="STRING" id="290317.Cpha266_0044"/>
<dbReference type="InterPro" id="IPR010253">
    <property type="entry name" value="BchP_ChlP_pln/prok"/>
</dbReference>
<evidence type="ECO:0000259" key="11">
    <source>
        <dbReference type="Pfam" id="PF01494"/>
    </source>
</evidence>
<dbReference type="NCBIfam" id="TIGR02032">
    <property type="entry name" value="GG-red-SF"/>
    <property type="match status" value="1"/>
</dbReference>
<evidence type="ECO:0000256" key="10">
    <source>
        <dbReference type="ARBA" id="ARBA00067637"/>
    </source>
</evidence>
<comment type="pathway">
    <text evidence="7">Porphyrin-containing compound metabolism.</text>
</comment>
<dbReference type="NCBIfam" id="TIGR02023">
    <property type="entry name" value="BchP-ChlP"/>
    <property type="match status" value="1"/>
</dbReference>
<dbReference type="FunFam" id="3.50.50.60:FF:000083">
    <property type="entry name" value="Geranylgeranyl diphosphate reductase"/>
    <property type="match status" value="1"/>
</dbReference>
<dbReference type="InterPro" id="IPR011777">
    <property type="entry name" value="Geranylgeranyl_Rdtase_fam"/>
</dbReference>
<dbReference type="GO" id="GO:0015995">
    <property type="term" value="P:chlorophyll biosynthetic process"/>
    <property type="evidence" value="ECO:0007669"/>
    <property type="project" value="UniProtKB-KW"/>
</dbReference>
<dbReference type="Pfam" id="PF01494">
    <property type="entry name" value="FAD_binding_3"/>
    <property type="match status" value="1"/>
</dbReference>
<keyword evidence="6" id="KW-0149">Chlorophyll biosynthesis</keyword>
<dbReference type="InterPro" id="IPR002938">
    <property type="entry name" value="FAD-bd"/>
</dbReference>
<evidence type="ECO:0000256" key="2">
    <source>
        <dbReference type="ARBA" id="ARBA00012380"/>
    </source>
</evidence>
<dbReference type="Gene3D" id="3.50.50.60">
    <property type="entry name" value="FAD/NAD(P)-binding domain"/>
    <property type="match status" value="1"/>
</dbReference>
<dbReference type="GO" id="GO:0102067">
    <property type="term" value="F:geranylgeranyl diphosphate reductase activity"/>
    <property type="evidence" value="ECO:0007669"/>
    <property type="project" value="UniProtKB-EC"/>
</dbReference>
<dbReference type="InterPro" id="IPR050407">
    <property type="entry name" value="Geranylgeranyl_reductase"/>
</dbReference>
<dbReference type="PRINTS" id="PR00420">
    <property type="entry name" value="RNGMNOXGNASE"/>
</dbReference>
<organism evidence="12 13">
    <name type="scientific">Chlorobium phaeobacteroides (strain DSM 266 / SMG 266 / 2430)</name>
    <dbReference type="NCBI Taxonomy" id="290317"/>
    <lineage>
        <taxon>Bacteria</taxon>
        <taxon>Pseudomonadati</taxon>
        <taxon>Chlorobiota</taxon>
        <taxon>Chlorobiia</taxon>
        <taxon>Chlorobiales</taxon>
        <taxon>Chlorobiaceae</taxon>
        <taxon>Chlorobium/Pelodictyon group</taxon>
        <taxon>Chlorobium</taxon>
    </lineage>
</organism>
<dbReference type="EC" id="1.3.1.83" evidence="2"/>
<evidence type="ECO:0000256" key="1">
    <source>
        <dbReference type="ARBA" id="ARBA00006632"/>
    </source>
</evidence>
<dbReference type="GO" id="GO:0015979">
    <property type="term" value="P:photosynthesis"/>
    <property type="evidence" value="ECO:0007669"/>
    <property type="project" value="UniProtKB-KW"/>
</dbReference>
<dbReference type="GO" id="GO:0071949">
    <property type="term" value="F:FAD binding"/>
    <property type="evidence" value="ECO:0007669"/>
    <property type="project" value="InterPro"/>
</dbReference>
<accession>A1BCI7</accession>
<dbReference type="KEGG" id="cph:Cpha266_0044"/>
<evidence type="ECO:0000313" key="12">
    <source>
        <dbReference type="EMBL" id="ABL64114.1"/>
    </source>
</evidence>
<feature type="domain" description="FAD-binding" evidence="11">
    <location>
        <begin position="3"/>
        <end position="303"/>
    </location>
</feature>
<dbReference type="eggNOG" id="COG0644">
    <property type="taxonomic scope" value="Bacteria"/>
</dbReference>
<evidence type="ECO:0000256" key="4">
    <source>
        <dbReference type="ARBA" id="ARBA00022857"/>
    </source>
</evidence>
<dbReference type="AlphaFoldDB" id="A1BCI7"/>
<dbReference type="PANTHER" id="PTHR42685">
    <property type="entry name" value="GERANYLGERANYL DIPHOSPHATE REDUCTASE"/>
    <property type="match status" value="1"/>
</dbReference>
<sequence precursor="true">MRFDVAVIGGGPSGAVAAAELARAGIPTVLIERNLDHVKPCGGAIPLGLIEEFGIPGELVEKKLSHMRARSPKGRIIEMNMPNGYVGMVRREKFDRYLRSEAERAGAVIVEGLVNTIRRSSFGFTISTLNDKVPPIEAHYIIGADGANSKTADELRFPPNELKVIAMQQRFKYTPELEQFRDIVEIWFDGEVSPDFYGWIFPKADHLAIGTGTEDRRHSIKELQKRFIEKIGITEAPYLDEAAKIPMKPRKSFTAEGAILVGDAAGLVTPANGEGIFFAMRSGKLAAQAMIGHLKHAEPLENYETGFRKLYAPIFFGLEVLQYVYYRNDRLRESFVAICADDDVQQITFDSYLYKKMVPAPWSTQMKIFSKNIYHLVKGS</sequence>
<keyword evidence="13" id="KW-1185">Reference proteome</keyword>
<dbReference type="OrthoDB" id="9806565at2"/>
<dbReference type="GO" id="GO:0045550">
    <property type="term" value="F:geranylgeranyl reductase activity"/>
    <property type="evidence" value="ECO:0007669"/>
    <property type="project" value="InterPro"/>
</dbReference>
<dbReference type="Proteomes" id="UP000008701">
    <property type="component" value="Chromosome"/>
</dbReference>
<dbReference type="SUPFAM" id="SSF51905">
    <property type="entry name" value="FAD/NAD(P)-binding domain"/>
    <property type="match status" value="1"/>
</dbReference>
<name>A1BCI7_CHLPD</name>
<keyword evidence="4" id="KW-0521">NADP</keyword>
<evidence type="ECO:0000256" key="9">
    <source>
        <dbReference type="ARBA" id="ARBA00047837"/>
    </source>
</evidence>
<dbReference type="EMBL" id="CP000492">
    <property type="protein sequence ID" value="ABL64114.1"/>
    <property type="molecule type" value="Genomic_DNA"/>
</dbReference>
<dbReference type="InterPro" id="IPR036188">
    <property type="entry name" value="FAD/NAD-bd_sf"/>
</dbReference>
<dbReference type="PANTHER" id="PTHR42685:SF4">
    <property type="entry name" value="GERANYLGERANYL DIPHOSPHATE REDUCTASE, CHLOROPLASTIC"/>
    <property type="match status" value="1"/>
</dbReference>
<comment type="similarity">
    <text evidence="1">Belongs to the geranylgeranyl reductase family. ChlP subfamily.</text>
</comment>
<keyword evidence="5" id="KW-0560">Oxidoreductase</keyword>
<evidence type="ECO:0000256" key="5">
    <source>
        <dbReference type="ARBA" id="ARBA00023002"/>
    </source>
</evidence>
<gene>
    <name evidence="12" type="ordered locus">Cpha266_0044</name>
</gene>
<evidence type="ECO:0000256" key="6">
    <source>
        <dbReference type="ARBA" id="ARBA00023171"/>
    </source>
</evidence>
<dbReference type="HOGENOM" id="CLU_024648_3_1_10"/>
<proteinExistence type="inferred from homology"/>
<evidence type="ECO:0000256" key="7">
    <source>
        <dbReference type="ARBA" id="ARBA00023444"/>
    </source>
</evidence>
<evidence type="ECO:0000313" key="13">
    <source>
        <dbReference type="Proteomes" id="UP000008701"/>
    </source>
</evidence>
<keyword evidence="3" id="KW-0602">Photosynthesis</keyword>
<dbReference type="RefSeq" id="WP_011743956.1">
    <property type="nucleotide sequence ID" value="NC_008639.1"/>
</dbReference>
<reference evidence="12 13" key="1">
    <citation type="submission" date="2006-12" db="EMBL/GenBank/DDBJ databases">
        <title>Complete sequence of Chlorobium phaeobacteroides DSM 266.</title>
        <authorList>
            <consortium name="US DOE Joint Genome Institute"/>
            <person name="Copeland A."/>
            <person name="Lucas S."/>
            <person name="Lapidus A."/>
            <person name="Barry K."/>
            <person name="Detter J.C."/>
            <person name="Glavina del Rio T."/>
            <person name="Hammon N."/>
            <person name="Israni S."/>
            <person name="Pitluck S."/>
            <person name="Goltsman E."/>
            <person name="Schmutz J."/>
            <person name="Larimer F."/>
            <person name="Land M."/>
            <person name="Hauser L."/>
            <person name="Mikhailova N."/>
            <person name="Li T."/>
            <person name="Overmann J."/>
            <person name="Bryant D.A."/>
            <person name="Richardson P."/>
        </authorList>
    </citation>
    <scope>NUCLEOTIDE SEQUENCE [LARGE SCALE GENOMIC DNA]</scope>
    <source>
        <strain evidence="12 13">DSM 266</strain>
    </source>
</reference>